<dbReference type="EMBL" id="PP511365">
    <property type="protein sequence ID" value="XCD03497.1"/>
    <property type="molecule type" value="Genomic_DNA"/>
</dbReference>
<dbReference type="InterPro" id="IPR046781">
    <property type="entry name" value="Phage_ORF5"/>
</dbReference>
<reference evidence="1" key="1">
    <citation type="submission" date="2024-03" db="EMBL/GenBank/DDBJ databases">
        <title>Diverse circular DNA viruses in blood, oral, and fecal samples of captive lemurs.</title>
        <authorList>
            <person name="Paietta E.N."/>
            <person name="Kraberger S."/>
            <person name="Lund M.C."/>
            <person name="Custer J.M."/>
            <person name="Vargas K.M."/>
            <person name="Ehmke E.E."/>
            <person name="Yoder A.D."/>
            <person name="Varsani A."/>
        </authorList>
    </citation>
    <scope>NUCLEOTIDE SEQUENCE</scope>
    <source>
        <strain evidence="1">Duke_18_77</strain>
        <strain evidence="2">Duke_28FS_105</strain>
    </source>
</reference>
<protein>
    <submittedName>
        <fullName evidence="1">Nonstructural protein</fullName>
    </submittedName>
</protein>
<evidence type="ECO:0000313" key="1">
    <source>
        <dbReference type="EMBL" id="XCD03497.1"/>
    </source>
</evidence>
<name>A0AAU8AWJ1_9VIRU</name>
<dbReference type="EMBL" id="PP511838">
    <property type="protein sequence ID" value="XCD07982.1"/>
    <property type="molecule type" value="Genomic_DNA"/>
</dbReference>
<organism evidence="1">
    <name type="scientific">Dulem virus 111</name>
    <dbReference type="NCBI Taxonomy" id="3145588"/>
    <lineage>
        <taxon>Viruses</taxon>
        <taxon>Monodnaviria</taxon>
        <taxon>Sangervirae</taxon>
        <taxon>Phixviricota</taxon>
        <taxon>Malgrandaviricetes</taxon>
        <taxon>Petitvirales</taxon>
        <taxon>Microviridae</taxon>
        <taxon>Microvirus</taxon>
    </lineage>
</organism>
<dbReference type="Pfam" id="PF20577">
    <property type="entry name" value="Phage_ORF5"/>
    <property type="match status" value="1"/>
</dbReference>
<accession>A0AAU8AWJ1</accession>
<proteinExistence type="predicted"/>
<sequence>MILGIYSIRDKKTGYLTPTVDQNDAAAKRNFEHAMMQESNLLFSHPEDYALYRIGDFNSDTGFIVPRDPELIIDGFGYGRGDE</sequence>
<evidence type="ECO:0000313" key="2">
    <source>
        <dbReference type="EMBL" id="XCD07982.1"/>
    </source>
</evidence>